<dbReference type="AlphaFoldDB" id="A0A2D0AHP0"/>
<proteinExistence type="predicted"/>
<name>A0A2D0AHP0_9FLAO</name>
<dbReference type="EMBL" id="MTCY01000037">
    <property type="protein sequence ID" value="OWP75689.1"/>
    <property type="molecule type" value="Genomic_DNA"/>
</dbReference>
<comment type="caution">
    <text evidence="1">The sequence shown here is derived from an EMBL/GenBank/DDBJ whole genome shotgun (WGS) entry which is preliminary data.</text>
</comment>
<evidence type="ECO:0000313" key="1">
    <source>
        <dbReference type="EMBL" id="OWP75689.1"/>
    </source>
</evidence>
<protein>
    <submittedName>
        <fullName evidence="1">Uncharacterized protein</fullName>
    </submittedName>
</protein>
<sequence>MEKNKALEKWKEKVGNILKFSTSDEIAYCRIPTYEIFLEYQKNYKNDVHQAILTLFNQCLLTVDTYSDEFSLSSGNALVEKMQQYSEFSINPTPFEDEFKKSAALIRYMFKVDPYLLNMDDFYKMLEEALWLQKHNNNKLEDILKQVIPQNLYNY</sequence>
<dbReference type="Proteomes" id="UP000198034">
    <property type="component" value="Unassembled WGS sequence"/>
</dbReference>
<organism evidence="1 2">
    <name type="scientific">Flavobacterium columnare</name>
    <dbReference type="NCBI Taxonomy" id="996"/>
    <lineage>
        <taxon>Bacteria</taxon>
        <taxon>Pseudomonadati</taxon>
        <taxon>Bacteroidota</taxon>
        <taxon>Flavobacteriia</taxon>
        <taxon>Flavobacteriales</taxon>
        <taxon>Flavobacteriaceae</taxon>
        <taxon>Flavobacterium</taxon>
    </lineage>
</organism>
<evidence type="ECO:0000313" key="2">
    <source>
        <dbReference type="Proteomes" id="UP000198034"/>
    </source>
</evidence>
<reference evidence="1 2" key="1">
    <citation type="journal article" date="2017" name="Infect. Genet. Evol.">
        <title>Comparative genome analysis of fish pathogen Flavobacterium columnare reveals extensive sequence diversity within the species.</title>
        <authorList>
            <person name="Kayansamruaj P."/>
            <person name="Dong H.T."/>
            <person name="Hirono I."/>
            <person name="Kondo H."/>
            <person name="Senapin S."/>
            <person name="Rodkhum C."/>
        </authorList>
    </citation>
    <scope>NUCLEOTIDE SEQUENCE [LARGE SCALE GENOMIC DNA]</scope>
    <source>
        <strain evidence="1 2">1214</strain>
    </source>
</reference>
<gene>
    <name evidence="1" type="ORF">BWK62_11515</name>
</gene>
<accession>A0A2D0AHP0</accession>